<gene>
    <name evidence="3" type="ORF">DFP90_11067</name>
</gene>
<keyword evidence="3" id="KW-0456">Lyase</keyword>
<dbReference type="InterPro" id="IPR029068">
    <property type="entry name" value="Glyas_Bleomycin-R_OHBP_Dase"/>
</dbReference>
<dbReference type="GO" id="GO:0051213">
    <property type="term" value="F:dioxygenase activity"/>
    <property type="evidence" value="ECO:0007669"/>
    <property type="project" value="UniProtKB-KW"/>
</dbReference>
<protein>
    <submittedName>
        <fullName evidence="3">Catechol 2,3-dioxygenase-like lactoylglutathione lyase family enzyme</fullName>
    </submittedName>
</protein>
<dbReference type="GO" id="GO:0046872">
    <property type="term" value="F:metal ion binding"/>
    <property type="evidence" value="ECO:0007669"/>
    <property type="project" value="UniProtKB-KW"/>
</dbReference>
<comment type="caution">
    <text evidence="3">The sequence shown here is derived from an EMBL/GenBank/DDBJ whole genome shotgun (WGS) entry which is preliminary data.</text>
</comment>
<keyword evidence="3" id="KW-0560">Oxidoreductase</keyword>
<organism evidence="3 4">
    <name type="scientific">Aestuariispira insulae</name>
    <dbReference type="NCBI Taxonomy" id="1461337"/>
    <lineage>
        <taxon>Bacteria</taxon>
        <taxon>Pseudomonadati</taxon>
        <taxon>Pseudomonadota</taxon>
        <taxon>Alphaproteobacteria</taxon>
        <taxon>Rhodospirillales</taxon>
        <taxon>Kiloniellaceae</taxon>
        <taxon>Aestuariispira</taxon>
    </lineage>
</organism>
<dbReference type="PANTHER" id="PTHR36113:SF6">
    <property type="entry name" value="FOSFOMYCIN RESISTANCE PROTEIN FOSX"/>
    <property type="match status" value="1"/>
</dbReference>
<dbReference type="RefSeq" id="WP_115938122.1">
    <property type="nucleotide sequence ID" value="NZ_QRDW01000010.1"/>
</dbReference>
<reference evidence="3 4" key="1">
    <citation type="submission" date="2018-07" db="EMBL/GenBank/DDBJ databases">
        <title>Genomic Encyclopedia of Type Strains, Phase III (KMG-III): the genomes of soil and plant-associated and newly described type strains.</title>
        <authorList>
            <person name="Whitman W."/>
        </authorList>
    </citation>
    <scope>NUCLEOTIDE SEQUENCE [LARGE SCALE GENOMIC DNA]</scope>
    <source>
        <strain evidence="3 4">CECT 8488</strain>
    </source>
</reference>
<dbReference type="InterPro" id="IPR004360">
    <property type="entry name" value="Glyas_Fos-R_dOase_dom"/>
</dbReference>
<dbReference type="PANTHER" id="PTHR36113">
    <property type="entry name" value="LYASE, PUTATIVE-RELATED-RELATED"/>
    <property type="match status" value="1"/>
</dbReference>
<keyword evidence="1" id="KW-0479">Metal-binding</keyword>
<dbReference type="EMBL" id="QRDW01000010">
    <property type="protein sequence ID" value="RED46158.1"/>
    <property type="molecule type" value="Genomic_DNA"/>
</dbReference>
<dbReference type="InterPro" id="IPR037434">
    <property type="entry name" value="FosX"/>
</dbReference>
<name>A0A3D9H9J3_9PROT</name>
<proteinExistence type="predicted"/>
<dbReference type="InterPro" id="IPR051332">
    <property type="entry name" value="Fosfomycin_Res_Enzymes"/>
</dbReference>
<dbReference type="Pfam" id="PF00903">
    <property type="entry name" value="Glyoxalase"/>
    <property type="match status" value="1"/>
</dbReference>
<feature type="domain" description="VOC" evidence="2">
    <location>
        <begin position="4"/>
        <end position="122"/>
    </location>
</feature>
<dbReference type="InterPro" id="IPR037523">
    <property type="entry name" value="VOC_core"/>
</dbReference>
<evidence type="ECO:0000313" key="4">
    <source>
        <dbReference type="Proteomes" id="UP000256845"/>
    </source>
</evidence>
<keyword evidence="3" id="KW-0223">Dioxygenase</keyword>
<dbReference type="SUPFAM" id="SSF54593">
    <property type="entry name" value="Glyoxalase/Bleomycin resistance protein/Dihydroxybiphenyl dioxygenase"/>
    <property type="match status" value="1"/>
</dbReference>
<sequence length="136" mass="15510">MIEGLSHMTFIVRDLDKMARILTEILGGVEVYDSGEDSFSIAAERFFDVNGLWIAIQEGDPLYERSYNHVAFKVKPGDMDACRKKIEALGLDIRAPRPRIEGEGQSIYFHDYDNHLFELHSGTLNERLRSYAQAAE</sequence>
<evidence type="ECO:0000313" key="3">
    <source>
        <dbReference type="EMBL" id="RED46158.1"/>
    </source>
</evidence>
<evidence type="ECO:0000256" key="1">
    <source>
        <dbReference type="ARBA" id="ARBA00022723"/>
    </source>
</evidence>
<dbReference type="AlphaFoldDB" id="A0A3D9H9J3"/>
<dbReference type="Proteomes" id="UP000256845">
    <property type="component" value="Unassembled WGS sequence"/>
</dbReference>
<accession>A0A3D9H9J3</accession>
<dbReference type="GO" id="GO:0016829">
    <property type="term" value="F:lyase activity"/>
    <property type="evidence" value="ECO:0007669"/>
    <property type="project" value="UniProtKB-KW"/>
</dbReference>
<dbReference type="Gene3D" id="3.10.180.10">
    <property type="entry name" value="2,3-Dihydroxybiphenyl 1,2-Dioxygenase, domain 1"/>
    <property type="match status" value="1"/>
</dbReference>
<dbReference type="PROSITE" id="PS51819">
    <property type="entry name" value="VOC"/>
    <property type="match status" value="1"/>
</dbReference>
<keyword evidence="4" id="KW-1185">Reference proteome</keyword>
<evidence type="ECO:0000259" key="2">
    <source>
        <dbReference type="PROSITE" id="PS51819"/>
    </source>
</evidence>
<dbReference type="CDD" id="cd08364">
    <property type="entry name" value="FosX"/>
    <property type="match status" value="1"/>
</dbReference>
<dbReference type="NCBIfam" id="NF000222">
    <property type="entry name" value="FosX"/>
    <property type="match status" value="1"/>
</dbReference>
<dbReference type="OrthoDB" id="9798430at2"/>